<evidence type="ECO:0000256" key="1">
    <source>
        <dbReference type="ARBA" id="ARBA00022737"/>
    </source>
</evidence>
<dbReference type="SMART" id="SM00028">
    <property type="entry name" value="TPR"/>
    <property type="match status" value="2"/>
</dbReference>
<protein>
    <recommendedName>
        <fullName evidence="5">Tetratricopeptide repeat protein</fullName>
    </recommendedName>
</protein>
<keyword evidence="1" id="KW-0677">Repeat</keyword>
<evidence type="ECO:0000313" key="3">
    <source>
        <dbReference type="EMBL" id="MBO1317625.1"/>
    </source>
</evidence>
<evidence type="ECO:0008006" key="5">
    <source>
        <dbReference type="Google" id="ProtNLM"/>
    </source>
</evidence>
<dbReference type="Proteomes" id="UP000664417">
    <property type="component" value="Unassembled WGS sequence"/>
</dbReference>
<dbReference type="InterPro" id="IPR019734">
    <property type="entry name" value="TPR_rpt"/>
</dbReference>
<dbReference type="Gene3D" id="1.25.40.10">
    <property type="entry name" value="Tetratricopeptide repeat domain"/>
    <property type="match status" value="2"/>
</dbReference>
<dbReference type="RefSeq" id="WP_207856977.1">
    <property type="nucleotide sequence ID" value="NZ_JAFREP010000003.1"/>
</dbReference>
<dbReference type="InterPro" id="IPR011990">
    <property type="entry name" value="TPR-like_helical_dom_sf"/>
</dbReference>
<gene>
    <name evidence="3" type="ORF">J3U88_04065</name>
</gene>
<dbReference type="PANTHER" id="PTHR44943">
    <property type="entry name" value="CELLULOSE SYNTHASE OPERON PROTEIN C"/>
    <property type="match status" value="1"/>
</dbReference>
<dbReference type="EMBL" id="JAFREP010000003">
    <property type="protein sequence ID" value="MBO1317625.1"/>
    <property type="molecule type" value="Genomic_DNA"/>
</dbReference>
<name>A0A8J7Q1P4_9BACT</name>
<keyword evidence="2" id="KW-0802">TPR repeat</keyword>
<dbReference type="SUPFAM" id="SSF48439">
    <property type="entry name" value="Protein prenylyltransferase"/>
    <property type="match status" value="1"/>
</dbReference>
<dbReference type="InterPro" id="IPR051685">
    <property type="entry name" value="Ycf3/AcsC/BcsC/TPR_MFPF"/>
</dbReference>
<sequence>MAEIKRDAFGWAKQGDIYRGMLERDELLEVSEQREVTDLALKAFDTALEMGEKECPKNDRFLSWVHAHKGDTLCMDKRFPQAMDSYHKAIAHNPNYPWGLAHMGDCLRLIGVQLLATGKVAEATKTFVDALAAFDKALKLDNCYAWAWAHRGGVLRYMGATPDERYEFNKQASESFTRARELNTDYAWAQVYNSISLKIMGKRDPMLWRPAYLLLAHAAKTYPDIFNQGLHDQVVKPVEGQVYALEEADNADPFNAFFAAGLRFAKGTLPEDDPSFKAAEEAGLI</sequence>
<organism evidence="3 4">
    <name type="scientific">Acanthopleuribacter pedis</name>
    <dbReference type="NCBI Taxonomy" id="442870"/>
    <lineage>
        <taxon>Bacteria</taxon>
        <taxon>Pseudomonadati</taxon>
        <taxon>Acidobacteriota</taxon>
        <taxon>Holophagae</taxon>
        <taxon>Acanthopleuribacterales</taxon>
        <taxon>Acanthopleuribacteraceae</taxon>
        <taxon>Acanthopleuribacter</taxon>
    </lineage>
</organism>
<accession>A0A8J7Q1P4</accession>
<proteinExistence type="predicted"/>
<reference evidence="3" key="1">
    <citation type="submission" date="2021-03" db="EMBL/GenBank/DDBJ databases">
        <authorList>
            <person name="Wang G."/>
        </authorList>
    </citation>
    <scope>NUCLEOTIDE SEQUENCE</scope>
    <source>
        <strain evidence="3">KCTC 12899</strain>
    </source>
</reference>
<dbReference type="PANTHER" id="PTHR44943:SF8">
    <property type="entry name" value="TPR REPEAT-CONTAINING PROTEIN MJ0263"/>
    <property type="match status" value="1"/>
</dbReference>
<comment type="caution">
    <text evidence="3">The sequence shown here is derived from an EMBL/GenBank/DDBJ whole genome shotgun (WGS) entry which is preliminary data.</text>
</comment>
<evidence type="ECO:0000313" key="4">
    <source>
        <dbReference type="Proteomes" id="UP000664417"/>
    </source>
</evidence>
<keyword evidence="4" id="KW-1185">Reference proteome</keyword>
<dbReference type="AlphaFoldDB" id="A0A8J7Q1P4"/>
<evidence type="ECO:0000256" key="2">
    <source>
        <dbReference type="ARBA" id="ARBA00022803"/>
    </source>
</evidence>